<sequence>MCDLVHVDAAVISFLLIVTIPTSVKQDAILFVLFGIQHVVAFLTETNTYESWLVISPLQIHCNYKNIARCYQFCG</sequence>
<accession>A0A0E9W4X8</accession>
<name>A0A0E9W4X8_ANGAN</name>
<dbReference type="EMBL" id="GBXM01024034">
    <property type="protein sequence ID" value="JAH84543.1"/>
    <property type="molecule type" value="Transcribed_RNA"/>
</dbReference>
<reference evidence="1" key="1">
    <citation type="submission" date="2014-11" db="EMBL/GenBank/DDBJ databases">
        <authorList>
            <person name="Amaro Gonzalez C."/>
        </authorList>
    </citation>
    <scope>NUCLEOTIDE SEQUENCE</scope>
</reference>
<evidence type="ECO:0000313" key="1">
    <source>
        <dbReference type="EMBL" id="JAH84543.1"/>
    </source>
</evidence>
<protein>
    <submittedName>
        <fullName evidence="1">Uncharacterized protein</fullName>
    </submittedName>
</protein>
<organism evidence="1">
    <name type="scientific">Anguilla anguilla</name>
    <name type="common">European freshwater eel</name>
    <name type="synonym">Muraena anguilla</name>
    <dbReference type="NCBI Taxonomy" id="7936"/>
    <lineage>
        <taxon>Eukaryota</taxon>
        <taxon>Metazoa</taxon>
        <taxon>Chordata</taxon>
        <taxon>Craniata</taxon>
        <taxon>Vertebrata</taxon>
        <taxon>Euteleostomi</taxon>
        <taxon>Actinopterygii</taxon>
        <taxon>Neopterygii</taxon>
        <taxon>Teleostei</taxon>
        <taxon>Anguilliformes</taxon>
        <taxon>Anguillidae</taxon>
        <taxon>Anguilla</taxon>
    </lineage>
</organism>
<reference evidence="1" key="2">
    <citation type="journal article" date="2015" name="Fish Shellfish Immunol.">
        <title>Early steps in the European eel (Anguilla anguilla)-Vibrio vulnificus interaction in the gills: Role of the RtxA13 toxin.</title>
        <authorList>
            <person name="Callol A."/>
            <person name="Pajuelo D."/>
            <person name="Ebbesson L."/>
            <person name="Teles M."/>
            <person name="MacKenzie S."/>
            <person name="Amaro C."/>
        </authorList>
    </citation>
    <scope>NUCLEOTIDE SEQUENCE</scope>
</reference>
<dbReference type="AlphaFoldDB" id="A0A0E9W4X8"/>
<proteinExistence type="predicted"/>